<protein>
    <submittedName>
        <fullName evidence="5">Arylsulfatase</fullName>
        <ecNumber evidence="5">3.1.6.1</ecNumber>
    </submittedName>
</protein>
<feature type="domain" description="Sulfatase N-terminal" evidence="4">
    <location>
        <begin position="33"/>
        <end position="366"/>
    </location>
</feature>
<name>A0A5C6DG10_9BACT</name>
<feature type="region of interest" description="Disordered" evidence="3">
    <location>
        <begin position="453"/>
        <end position="479"/>
    </location>
</feature>
<dbReference type="Gene3D" id="3.30.1120.10">
    <property type="match status" value="1"/>
</dbReference>
<proteinExistence type="inferred from homology"/>
<comment type="caution">
    <text evidence="5">The sequence shown here is derived from an EMBL/GenBank/DDBJ whole genome shotgun (WGS) entry which is preliminary data.</text>
</comment>
<keyword evidence="2 5" id="KW-0378">Hydrolase</keyword>
<dbReference type="PANTHER" id="PTHR43751:SF3">
    <property type="entry name" value="SULFATASE N-TERMINAL DOMAIN-CONTAINING PROTEIN"/>
    <property type="match status" value="1"/>
</dbReference>
<dbReference type="PANTHER" id="PTHR43751">
    <property type="entry name" value="SULFATASE"/>
    <property type="match status" value="1"/>
</dbReference>
<evidence type="ECO:0000256" key="2">
    <source>
        <dbReference type="ARBA" id="ARBA00022801"/>
    </source>
</evidence>
<dbReference type="InterPro" id="IPR017850">
    <property type="entry name" value="Alkaline_phosphatase_core_sf"/>
</dbReference>
<evidence type="ECO:0000256" key="1">
    <source>
        <dbReference type="ARBA" id="ARBA00008779"/>
    </source>
</evidence>
<evidence type="ECO:0000313" key="6">
    <source>
        <dbReference type="Proteomes" id="UP000319143"/>
    </source>
</evidence>
<dbReference type="Proteomes" id="UP000319143">
    <property type="component" value="Unassembled WGS sequence"/>
</dbReference>
<dbReference type="Pfam" id="PF00884">
    <property type="entry name" value="Sulfatase"/>
    <property type="match status" value="1"/>
</dbReference>
<sequence>MRLLLRWVGTLGLWLLLTIGSPTTIKAESIDKPNIVYIMMDEWGYFESSGMGHPILQTPNIDHMAREGMRFTQFLAGGSVCAPTRSTLMTGQHTGHTTVRLNSGGAALRAEDRTIADMLHERGYATGGFGKWGLGDAGTTGVPENHGFDTFFGYYHQVHAHVHYPRYLLRNSVKIPLQGNTGDPYVGDVFADQLIHKAGLDFIRENAQRPFFAYMPWTAPHGHWGMPKDDPAFVKYRDKAWDATNQRGELDAQTYAAMVEMVDRQVGEIFQLLRELDLDRKTIVFVCGDNGGQAYFQNERYPHGFLGPNLNPKTGERFRAGKGSFYEGGLRIPFIVRWPGQIAPGSISNHLGYFPDILATLSELVDAPLDKNADGISILPTLLGEAVVGHEQQEHSYLYWEDRKSVAVRMGHWKAVRPSQSAPFELYDLNKDLEERNNVATRFPDVLETMKSQAAEAHSAPTSGGVLDPSIGFKGHTAP</sequence>
<dbReference type="PROSITE" id="PS00523">
    <property type="entry name" value="SULFATASE_1"/>
    <property type="match status" value="1"/>
</dbReference>
<dbReference type="GO" id="GO:0004065">
    <property type="term" value="F:arylsulfatase activity"/>
    <property type="evidence" value="ECO:0007669"/>
    <property type="project" value="UniProtKB-EC"/>
</dbReference>
<dbReference type="EC" id="3.1.6.1" evidence="5"/>
<dbReference type="InterPro" id="IPR024607">
    <property type="entry name" value="Sulfatase_CS"/>
</dbReference>
<dbReference type="CDD" id="cd16145">
    <property type="entry name" value="ARS_like"/>
    <property type="match status" value="1"/>
</dbReference>
<dbReference type="InterPro" id="IPR000917">
    <property type="entry name" value="Sulfatase_N"/>
</dbReference>
<dbReference type="Gene3D" id="3.40.720.10">
    <property type="entry name" value="Alkaline Phosphatase, subunit A"/>
    <property type="match status" value="1"/>
</dbReference>
<accession>A0A5C6DG10</accession>
<gene>
    <name evidence="5" type="primary">atsA_83</name>
    <name evidence="5" type="ORF">Poly41_49290</name>
</gene>
<evidence type="ECO:0000256" key="3">
    <source>
        <dbReference type="SAM" id="MobiDB-lite"/>
    </source>
</evidence>
<dbReference type="OrthoDB" id="9783154at2"/>
<organism evidence="5 6">
    <name type="scientific">Novipirellula artificiosorum</name>
    <dbReference type="NCBI Taxonomy" id="2528016"/>
    <lineage>
        <taxon>Bacteria</taxon>
        <taxon>Pseudomonadati</taxon>
        <taxon>Planctomycetota</taxon>
        <taxon>Planctomycetia</taxon>
        <taxon>Pirellulales</taxon>
        <taxon>Pirellulaceae</taxon>
        <taxon>Novipirellula</taxon>
    </lineage>
</organism>
<dbReference type="EMBL" id="SJPV01000009">
    <property type="protein sequence ID" value="TWU33929.1"/>
    <property type="molecule type" value="Genomic_DNA"/>
</dbReference>
<evidence type="ECO:0000259" key="4">
    <source>
        <dbReference type="Pfam" id="PF00884"/>
    </source>
</evidence>
<dbReference type="SUPFAM" id="SSF53649">
    <property type="entry name" value="Alkaline phosphatase-like"/>
    <property type="match status" value="1"/>
</dbReference>
<reference evidence="5 6" key="1">
    <citation type="submission" date="2019-02" db="EMBL/GenBank/DDBJ databases">
        <title>Deep-cultivation of Planctomycetes and their phenomic and genomic characterization uncovers novel biology.</title>
        <authorList>
            <person name="Wiegand S."/>
            <person name="Jogler M."/>
            <person name="Boedeker C."/>
            <person name="Pinto D."/>
            <person name="Vollmers J."/>
            <person name="Rivas-Marin E."/>
            <person name="Kohn T."/>
            <person name="Peeters S.H."/>
            <person name="Heuer A."/>
            <person name="Rast P."/>
            <person name="Oberbeckmann S."/>
            <person name="Bunk B."/>
            <person name="Jeske O."/>
            <person name="Meyerdierks A."/>
            <person name="Storesund J.E."/>
            <person name="Kallscheuer N."/>
            <person name="Luecker S."/>
            <person name="Lage O.M."/>
            <person name="Pohl T."/>
            <person name="Merkel B.J."/>
            <person name="Hornburger P."/>
            <person name="Mueller R.-W."/>
            <person name="Bruemmer F."/>
            <person name="Labrenz M."/>
            <person name="Spormann A.M."/>
            <person name="Op Den Camp H."/>
            <person name="Overmann J."/>
            <person name="Amann R."/>
            <person name="Jetten M.S.M."/>
            <person name="Mascher T."/>
            <person name="Medema M.H."/>
            <person name="Devos D.P."/>
            <person name="Kaster A.-K."/>
            <person name="Ovreas L."/>
            <person name="Rohde M."/>
            <person name="Galperin M.Y."/>
            <person name="Jogler C."/>
        </authorList>
    </citation>
    <scope>NUCLEOTIDE SEQUENCE [LARGE SCALE GENOMIC DNA]</scope>
    <source>
        <strain evidence="5 6">Poly41</strain>
    </source>
</reference>
<keyword evidence="6" id="KW-1185">Reference proteome</keyword>
<dbReference type="AlphaFoldDB" id="A0A5C6DG10"/>
<evidence type="ECO:0000313" key="5">
    <source>
        <dbReference type="EMBL" id="TWU33929.1"/>
    </source>
</evidence>
<comment type="similarity">
    <text evidence="1">Belongs to the sulfatase family.</text>
</comment>
<dbReference type="InterPro" id="IPR052701">
    <property type="entry name" value="GAG_Ulvan_Degrading_Sulfatases"/>
</dbReference>